<organism evidence="2 3">
    <name type="scientific">Ligilactobacillus equi DPC 6820</name>
    <dbReference type="NCBI Taxonomy" id="1392007"/>
    <lineage>
        <taxon>Bacteria</taxon>
        <taxon>Bacillati</taxon>
        <taxon>Bacillota</taxon>
        <taxon>Bacilli</taxon>
        <taxon>Lactobacillales</taxon>
        <taxon>Lactobacillaceae</taxon>
        <taxon>Ligilactobacillus</taxon>
    </lineage>
</organism>
<proteinExistence type="predicted"/>
<keyword evidence="3" id="KW-1185">Reference proteome</keyword>
<dbReference type="Pfam" id="PF01609">
    <property type="entry name" value="DDE_Tnp_1"/>
    <property type="match status" value="1"/>
</dbReference>
<dbReference type="PATRIC" id="fig|1392007.3.peg.183"/>
<comment type="caution">
    <text evidence="2">The sequence shown here is derived from an EMBL/GenBank/DDBJ whole genome shotgun (WGS) entry which is preliminary data.</text>
</comment>
<dbReference type="GO" id="GO:0006313">
    <property type="term" value="P:DNA transposition"/>
    <property type="evidence" value="ECO:0007669"/>
    <property type="project" value="InterPro"/>
</dbReference>
<gene>
    <name evidence="2" type="ORF">LEQ_1879</name>
</gene>
<dbReference type="InterPro" id="IPR002559">
    <property type="entry name" value="Transposase_11"/>
</dbReference>
<dbReference type="Proteomes" id="UP000018559">
    <property type="component" value="Unassembled WGS sequence"/>
</dbReference>
<evidence type="ECO:0000313" key="2">
    <source>
        <dbReference type="EMBL" id="ETA74992.1"/>
    </source>
</evidence>
<sequence>MVKLDLVYEMDEHALKFFNHKQRIILACDNWYPKGKVLDFVKEHRNVDFIANIRRDSALFTRPTRTGKRGRPQKYGNKFSISDIALTDDNGSFNAGMVTCLTKLFDEPVHVIRTQKDDNTDGRLFLSTIAPKDLPELSEENIGLWRILDYYDQRWKIETYFYELKQFWSFRKYQVRSHQEVDGLNFLINFAYILTKILPIIDYDFSALKAQGTSARKKSYLKNKYSIVRPLNPK</sequence>
<protein>
    <recommendedName>
        <fullName evidence="1">Transposase IS4-like domain-containing protein</fullName>
    </recommendedName>
</protein>
<dbReference type="InterPro" id="IPR012337">
    <property type="entry name" value="RNaseH-like_sf"/>
</dbReference>
<feature type="domain" description="Transposase IS4-like" evidence="1">
    <location>
        <begin position="23"/>
        <end position="194"/>
    </location>
</feature>
<dbReference type="EMBL" id="AWWH01000026">
    <property type="protein sequence ID" value="ETA74992.1"/>
    <property type="molecule type" value="Genomic_DNA"/>
</dbReference>
<dbReference type="GO" id="GO:0004803">
    <property type="term" value="F:transposase activity"/>
    <property type="evidence" value="ECO:0007669"/>
    <property type="project" value="InterPro"/>
</dbReference>
<accession>V7HYN7</accession>
<dbReference type="SUPFAM" id="SSF53098">
    <property type="entry name" value="Ribonuclease H-like"/>
    <property type="match status" value="1"/>
</dbReference>
<dbReference type="GO" id="GO:0003677">
    <property type="term" value="F:DNA binding"/>
    <property type="evidence" value="ECO:0007669"/>
    <property type="project" value="InterPro"/>
</dbReference>
<name>V7HYN7_9LACO</name>
<evidence type="ECO:0000259" key="1">
    <source>
        <dbReference type="Pfam" id="PF01609"/>
    </source>
</evidence>
<reference evidence="2 3" key="1">
    <citation type="journal article" date="2014" name="Genome Announc.">
        <title>The Genome of the Predominant Equine Lactobacillus Species, Lactobacillus equi, Is Reflective of Its Lifestyle Adaptations to an Herbivorous Host.</title>
        <authorList>
            <person name="O'Donnell M.M."/>
            <person name="Harris H.M."/>
            <person name="O'Toole P.W."/>
            <person name="Ross R.P."/>
        </authorList>
    </citation>
    <scope>NUCLEOTIDE SEQUENCE [LARGE SCALE GENOMIC DNA]</scope>
    <source>
        <strain evidence="2 3">DPC 6820</strain>
    </source>
</reference>
<evidence type="ECO:0000313" key="3">
    <source>
        <dbReference type="Proteomes" id="UP000018559"/>
    </source>
</evidence>
<dbReference type="RefSeq" id="WP_023858792.1">
    <property type="nucleotide sequence ID" value="NZ_AWWH01000026.1"/>
</dbReference>
<dbReference type="AlphaFoldDB" id="V7HYN7"/>